<gene>
    <name evidence="2" type="ORF">IWW39_003934</name>
</gene>
<proteinExistence type="predicted"/>
<keyword evidence="1" id="KW-1133">Transmembrane helix</keyword>
<reference evidence="2" key="1">
    <citation type="submission" date="2022-07" db="EMBL/GenBank/DDBJ databases">
        <title>Phylogenomic reconstructions and comparative analyses of Kickxellomycotina fungi.</title>
        <authorList>
            <person name="Reynolds N.K."/>
            <person name="Stajich J.E."/>
            <person name="Barry K."/>
            <person name="Grigoriev I.V."/>
            <person name="Crous P."/>
            <person name="Smith M.E."/>
        </authorList>
    </citation>
    <scope>NUCLEOTIDE SEQUENCE</scope>
    <source>
        <strain evidence="2">CBS 109367</strain>
    </source>
</reference>
<feature type="transmembrane region" description="Helical" evidence="1">
    <location>
        <begin position="138"/>
        <end position="161"/>
    </location>
</feature>
<evidence type="ECO:0000313" key="3">
    <source>
        <dbReference type="Proteomes" id="UP001151516"/>
    </source>
</evidence>
<keyword evidence="1" id="KW-0472">Membrane</keyword>
<feature type="transmembrane region" description="Helical" evidence="1">
    <location>
        <begin position="192"/>
        <end position="213"/>
    </location>
</feature>
<feature type="transmembrane region" description="Helical" evidence="1">
    <location>
        <begin position="74"/>
        <end position="97"/>
    </location>
</feature>
<organism evidence="2 3">
    <name type="scientific">Coemansia spiralis</name>
    <dbReference type="NCBI Taxonomy" id="417178"/>
    <lineage>
        <taxon>Eukaryota</taxon>
        <taxon>Fungi</taxon>
        <taxon>Fungi incertae sedis</taxon>
        <taxon>Zoopagomycota</taxon>
        <taxon>Kickxellomycotina</taxon>
        <taxon>Kickxellomycetes</taxon>
        <taxon>Kickxellales</taxon>
        <taxon>Kickxellaceae</taxon>
        <taxon>Coemansia</taxon>
    </lineage>
</organism>
<dbReference type="Proteomes" id="UP001151516">
    <property type="component" value="Unassembled WGS sequence"/>
</dbReference>
<accession>A0A9W8L451</accession>
<keyword evidence="1" id="KW-0812">Transmembrane</keyword>
<dbReference type="PROSITE" id="PS51257">
    <property type="entry name" value="PROKAR_LIPOPROTEIN"/>
    <property type="match status" value="1"/>
</dbReference>
<feature type="transmembrane region" description="Helical" evidence="1">
    <location>
        <begin position="103"/>
        <end position="126"/>
    </location>
</feature>
<comment type="caution">
    <text evidence="2">The sequence shown here is derived from an EMBL/GenBank/DDBJ whole genome shotgun (WGS) entry which is preliminary data.</text>
</comment>
<evidence type="ECO:0008006" key="4">
    <source>
        <dbReference type="Google" id="ProtNLM"/>
    </source>
</evidence>
<feature type="transmembrane region" description="Helical" evidence="1">
    <location>
        <begin position="234"/>
        <end position="257"/>
    </location>
</feature>
<evidence type="ECO:0000313" key="2">
    <source>
        <dbReference type="EMBL" id="KAJ2685983.1"/>
    </source>
</evidence>
<dbReference type="OrthoDB" id="5581846at2759"/>
<feature type="transmembrane region" description="Helical" evidence="1">
    <location>
        <begin position="263"/>
        <end position="283"/>
    </location>
</feature>
<dbReference type="AlphaFoldDB" id="A0A9W8L451"/>
<dbReference type="EMBL" id="JANBTX010000127">
    <property type="protein sequence ID" value="KAJ2685983.1"/>
    <property type="molecule type" value="Genomic_DNA"/>
</dbReference>
<name>A0A9W8L451_9FUNG</name>
<keyword evidence="3" id="KW-1185">Reference proteome</keyword>
<sequence>MPIDVTRYIGYSSVVRHMAEGHTITPPPSLQSCGSAASLLPTWSRGIRTLSPHALELKLQAVQRASVGAPYASVWLATLQALLGVVLTVVIFVWQVVKVNECRVLTVVVVVGFAIGITLVLLAYVVQAYVVSSGFTKTISAVAFATIANLAVLGVFAAFALPDQNTSLSDFCLVEFGPAAKWAAYLPTTSSALLVLVSAASSALFFAVAYQLFIKARCSVLRELYNVTCIYRGISWMLVSGLFGAFLSIAALVLEAVGGVDIGLIWLVQWAAMSRMLVAGLWHRLYTDSTAHKHPFWQSVSYYHGYLRYLPDRENAFINSY</sequence>
<evidence type="ECO:0000256" key="1">
    <source>
        <dbReference type="SAM" id="Phobius"/>
    </source>
</evidence>
<protein>
    <recommendedName>
        <fullName evidence="4">Transmembrane protein</fullName>
    </recommendedName>
</protein>